<evidence type="ECO:0000256" key="3">
    <source>
        <dbReference type="ARBA" id="ARBA00022692"/>
    </source>
</evidence>
<protein>
    <submittedName>
        <fullName evidence="9">Probable exbB-like biopolymer transport</fullName>
    </submittedName>
</protein>
<dbReference type="PANTHER" id="PTHR30625:SF11">
    <property type="entry name" value="MOTA_TOLQ_EXBB PROTON CHANNEL DOMAIN-CONTAINING PROTEIN"/>
    <property type="match status" value="1"/>
</dbReference>
<name>A0P7Q2_9PROT</name>
<keyword evidence="3 7" id="KW-0812">Transmembrane</keyword>
<comment type="subcellular location">
    <subcellularLocation>
        <location evidence="1">Cell membrane</location>
        <topology evidence="1">Multi-pass membrane protein</topology>
    </subcellularLocation>
    <subcellularLocation>
        <location evidence="6">Membrane</location>
        <topology evidence="6">Multi-pass membrane protein</topology>
    </subcellularLocation>
</comment>
<evidence type="ECO:0000313" key="9">
    <source>
        <dbReference type="EMBL" id="EAV47562.1"/>
    </source>
</evidence>
<feature type="domain" description="MotA/TolQ/ExbB proton channel" evidence="8">
    <location>
        <begin position="67"/>
        <end position="187"/>
    </location>
</feature>
<dbReference type="OrthoDB" id="4045at2"/>
<evidence type="ECO:0000256" key="1">
    <source>
        <dbReference type="ARBA" id="ARBA00004651"/>
    </source>
</evidence>
<dbReference type="InterPro" id="IPR002898">
    <property type="entry name" value="MotA_ExbB_proton_chnl"/>
</dbReference>
<evidence type="ECO:0000259" key="8">
    <source>
        <dbReference type="Pfam" id="PF01618"/>
    </source>
</evidence>
<gene>
    <name evidence="9" type="ORF">MB2181_05775</name>
</gene>
<proteinExistence type="inferred from homology"/>
<feature type="transmembrane region" description="Helical" evidence="7">
    <location>
        <begin position="150"/>
        <end position="171"/>
    </location>
</feature>
<evidence type="ECO:0000256" key="6">
    <source>
        <dbReference type="RuleBase" id="RU004057"/>
    </source>
</evidence>
<feature type="transmembrane region" description="Helical" evidence="7">
    <location>
        <begin position="12"/>
        <end position="31"/>
    </location>
</feature>
<keyword evidence="6" id="KW-0653">Protein transport</keyword>
<evidence type="ECO:0000256" key="5">
    <source>
        <dbReference type="ARBA" id="ARBA00023136"/>
    </source>
</evidence>
<keyword evidence="6" id="KW-0813">Transport</keyword>
<accession>A0P7Q2</accession>
<dbReference type="AlphaFoldDB" id="A0P7Q2"/>
<dbReference type="EMBL" id="AAUX01000001">
    <property type="protein sequence ID" value="EAV47562.1"/>
    <property type="molecule type" value="Genomic_DNA"/>
</dbReference>
<organism evidence="9 10">
    <name type="scientific">Methylophilales bacterium HTCC2181</name>
    <dbReference type="NCBI Taxonomy" id="383631"/>
    <lineage>
        <taxon>Bacteria</taxon>
        <taxon>Pseudomonadati</taxon>
        <taxon>Pseudomonadota</taxon>
        <taxon>Betaproteobacteria</taxon>
        <taxon>Nitrosomonadales</taxon>
        <taxon>OM43 clade</taxon>
    </lineage>
</organism>
<dbReference type="GO" id="GO:0017038">
    <property type="term" value="P:protein import"/>
    <property type="evidence" value="ECO:0007669"/>
    <property type="project" value="TreeGrafter"/>
</dbReference>
<keyword evidence="10" id="KW-1185">Reference proteome</keyword>
<dbReference type="Proteomes" id="UP000054262">
    <property type="component" value="Unassembled WGS sequence"/>
</dbReference>
<reference evidence="9 10" key="1">
    <citation type="submission" date="2006-11" db="EMBL/GenBank/DDBJ databases">
        <authorList>
            <person name="Giovannoni S."/>
            <person name="Vergin K."/>
            <person name="Ferriera S."/>
            <person name="Johnson J."/>
            <person name="Kravitz S."/>
            <person name="Beeson K."/>
            <person name="Sutton G."/>
            <person name="Rogers Y.-H."/>
            <person name="Friedman R."/>
            <person name="Frazier M."/>
            <person name="Venter J.C."/>
        </authorList>
    </citation>
    <scope>NUCLEOTIDE SEQUENCE [LARGE SCALE GENOMIC DNA]</scope>
    <source>
        <strain evidence="9 10">HTCC2181</strain>
    </source>
</reference>
<evidence type="ECO:0000256" key="2">
    <source>
        <dbReference type="ARBA" id="ARBA00022475"/>
    </source>
</evidence>
<comment type="similarity">
    <text evidence="6">Belongs to the exbB/tolQ family.</text>
</comment>
<feature type="transmembrane region" description="Helical" evidence="7">
    <location>
        <begin position="106"/>
        <end position="130"/>
    </location>
</feature>
<sequence length="201" mass="21924">MWNIIVVAGWPIWPLIATSIFGVAIILERLWTLRESNIAPSNLWIDASSLISSNVVNKESIEALKKSSPLGEIMAVAIENKNASLAVIKDSIEEAGSLASFRLEKYLGFLSTISTVAPLLGLFGTIIGMVELFSSFTSTGHDVSIFARGISIALYNTAGGIVVAVPAMIAFRYFRSKVDHLVNEMEQQALRLVEVIRGERK</sequence>
<keyword evidence="5 7" id="KW-0472">Membrane</keyword>
<comment type="caution">
    <text evidence="9">The sequence shown here is derived from an EMBL/GenBank/DDBJ whole genome shotgun (WGS) entry which is preliminary data.</text>
</comment>
<keyword evidence="2" id="KW-1003">Cell membrane</keyword>
<dbReference type="GO" id="GO:0005886">
    <property type="term" value="C:plasma membrane"/>
    <property type="evidence" value="ECO:0007669"/>
    <property type="project" value="UniProtKB-SubCell"/>
</dbReference>
<dbReference type="InterPro" id="IPR050790">
    <property type="entry name" value="ExbB/TolQ_transport"/>
</dbReference>
<evidence type="ECO:0000256" key="7">
    <source>
        <dbReference type="SAM" id="Phobius"/>
    </source>
</evidence>
<keyword evidence="4 7" id="KW-1133">Transmembrane helix</keyword>
<evidence type="ECO:0000256" key="4">
    <source>
        <dbReference type="ARBA" id="ARBA00022989"/>
    </source>
</evidence>
<evidence type="ECO:0000313" key="10">
    <source>
        <dbReference type="Proteomes" id="UP000054262"/>
    </source>
</evidence>
<dbReference type="Pfam" id="PF01618">
    <property type="entry name" value="MotA_ExbB"/>
    <property type="match status" value="1"/>
</dbReference>
<dbReference type="PANTHER" id="PTHR30625">
    <property type="entry name" value="PROTEIN TOLQ"/>
    <property type="match status" value="1"/>
</dbReference>